<dbReference type="PANTHER" id="PTHR47772">
    <property type="entry name" value="ZINC FINGER PROTEIN 200"/>
    <property type="match status" value="1"/>
</dbReference>
<feature type="compositionally biased region" description="Polar residues" evidence="12">
    <location>
        <begin position="172"/>
        <end position="184"/>
    </location>
</feature>
<dbReference type="AlphaFoldDB" id="A0A8C5PVF0"/>
<dbReference type="GO" id="GO:0006355">
    <property type="term" value="P:regulation of DNA-templated transcription"/>
    <property type="evidence" value="ECO:0007669"/>
    <property type="project" value="InterPro"/>
</dbReference>
<evidence type="ECO:0000256" key="1">
    <source>
        <dbReference type="ARBA" id="ARBA00004123"/>
    </source>
</evidence>
<feature type="compositionally biased region" description="Basic and acidic residues" evidence="12">
    <location>
        <begin position="227"/>
        <end position="236"/>
    </location>
</feature>
<evidence type="ECO:0000256" key="12">
    <source>
        <dbReference type="SAM" id="MobiDB-lite"/>
    </source>
</evidence>
<feature type="region of interest" description="Disordered" evidence="12">
    <location>
        <begin position="162"/>
        <end position="252"/>
    </location>
</feature>
<evidence type="ECO:0000256" key="8">
    <source>
        <dbReference type="ARBA" id="ARBA00023125"/>
    </source>
</evidence>
<evidence type="ECO:0000313" key="15">
    <source>
        <dbReference type="Proteomes" id="UP000694569"/>
    </source>
</evidence>
<dbReference type="FunFam" id="3.30.160.60:FF:000706">
    <property type="entry name" value="Zinc finger protein"/>
    <property type="match status" value="1"/>
</dbReference>
<dbReference type="Ensembl" id="ENSLLET00000029346.1">
    <property type="protein sequence ID" value="ENSLLEP00000028244.1"/>
    <property type="gene ID" value="ENSLLEG00000017911.1"/>
</dbReference>
<feature type="domain" description="C2H2-type" evidence="13">
    <location>
        <begin position="578"/>
        <end position="605"/>
    </location>
</feature>
<dbReference type="Gene3D" id="3.30.160.60">
    <property type="entry name" value="Classic Zinc Finger"/>
    <property type="match status" value="9"/>
</dbReference>
<evidence type="ECO:0000256" key="3">
    <source>
        <dbReference type="ARBA" id="ARBA00022723"/>
    </source>
</evidence>
<dbReference type="GO" id="GO:0003677">
    <property type="term" value="F:DNA binding"/>
    <property type="evidence" value="ECO:0007669"/>
    <property type="project" value="UniProtKB-KW"/>
</dbReference>
<evidence type="ECO:0000259" key="13">
    <source>
        <dbReference type="PROSITE" id="PS50157"/>
    </source>
</evidence>
<dbReference type="InterPro" id="IPR036051">
    <property type="entry name" value="KRAB_dom_sf"/>
</dbReference>
<evidence type="ECO:0000256" key="6">
    <source>
        <dbReference type="ARBA" id="ARBA00022833"/>
    </source>
</evidence>
<feature type="domain" description="C2H2-type" evidence="13">
    <location>
        <begin position="606"/>
        <end position="633"/>
    </location>
</feature>
<dbReference type="OrthoDB" id="6910977at2759"/>
<name>A0A8C5PVF0_9ANUR</name>
<feature type="domain" description="C2H2-type" evidence="13">
    <location>
        <begin position="541"/>
        <end position="565"/>
    </location>
</feature>
<keyword evidence="4" id="KW-0677">Repeat</keyword>
<dbReference type="Proteomes" id="UP000694569">
    <property type="component" value="Unplaced"/>
</dbReference>
<dbReference type="Gene3D" id="6.10.140.140">
    <property type="match status" value="1"/>
</dbReference>
<keyword evidence="10" id="KW-0539">Nucleus</keyword>
<evidence type="ECO:0000313" key="14">
    <source>
        <dbReference type="Ensembl" id="ENSLLEP00000028244.1"/>
    </source>
</evidence>
<sequence>MMKDKGQVAERILSLTLEMVYLLTGEDHMVVKTPKAHVSPHGVPEEFCSTRTPRTEPPPHSMIHEIRDSSTEPSPHSMMHETRDPSTEPSPRFLLRERHNEQKILELSNQIIRLLTGEVPIRCEDVTVYLSMEEWEYVERHKELYEDLMMEDHRPLRSLDLSESKEPPERQTFASSQSSVTQESEFPPICVPWKGDGRRDASAPSQHCRGGHVMESYPLAELTPEDLASREERNGTDPDIDPTSDCAQTTDTAASIREEGASCEERLMVAYPPTEHVPANYPSVHIKEEPVSWQEGQPTNVYPITIYISNHGLESVASGEGEILPDLFTPIERVHPDHMSTRIKEEPLSCDEGSWNWSPPECIQIDNPSHYSKEEAGNLSRVSLPSGHQAGCPSTHFMETSFDMDRPPRSERYKSDKPRSFSDFSDMPHSCSECGKCFTQRSDLTLHLQCHREEKPYSCWECGKCFSRKAMLARHNLIHKETESHACPKCDECFTTDTALADHQRVHVGGKRFHCPDCEKYFCRKSGLMRHQKLHLGNKLYSCAGCGKYFSRNEHLMRHNCFPSHVDFLQGPHGEKTYCCPECGKCFLQKAYLTTHLRIHTGEKPHSCPDCGKCFIRKSHLVQHQVIHTGDKPHCCSHCGKGFRRKDVLVRHQRIHTGEKPYVCLECGKCFAYKFNLGQHQNTHSEWTALVGARHGLPSIRSCE</sequence>
<feature type="domain" description="C2H2-type" evidence="13">
    <location>
        <begin position="429"/>
        <end position="456"/>
    </location>
</feature>
<dbReference type="FunFam" id="3.30.160.60:FF:002343">
    <property type="entry name" value="Zinc finger protein 33A"/>
    <property type="match status" value="1"/>
</dbReference>
<evidence type="ECO:0000256" key="4">
    <source>
        <dbReference type="ARBA" id="ARBA00022737"/>
    </source>
</evidence>
<keyword evidence="7" id="KW-0805">Transcription regulation</keyword>
<accession>A0A8C5PVF0</accession>
<dbReference type="GO" id="GO:0005634">
    <property type="term" value="C:nucleus"/>
    <property type="evidence" value="ECO:0007669"/>
    <property type="project" value="UniProtKB-SubCell"/>
</dbReference>
<feature type="domain" description="C2H2-type" evidence="13">
    <location>
        <begin position="662"/>
        <end position="685"/>
    </location>
</feature>
<dbReference type="CDD" id="cd07765">
    <property type="entry name" value="KRAB_A-box"/>
    <property type="match status" value="1"/>
</dbReference>
<feature type="domain" description="C2H2-type" evidence="13">
    <location>
        <begin position="634"/>
        <end position="661"/>
    </location>
</feature>
<comment type="subcellular location">
    <subcellularLocation>
        <location evidence="1">Nucleus</location>
    </subcellularLocation>
</comment>
<dbReference type="Pfam" id="PF00096">
    <property type="entry name" value="zf-C2H2"/>
    <property type="match status" value="9"/>
</dbReference>
<dbReference type="InterPro" id="IPR036236">
    <property type="entry name" value="Znf_C2H2_sf"/>
</dbReference>
<dbReference type="Pfam" id="PF01352">
    <property type="entry name" value="KRAB"/>
    <property type="match status" value="1"/>
</dbReference>
<reference evidence="14" key="1">
    <citation type="submission" date="2025-08" db="UniProtKB">
        <authorList>
            <consortium name="Ensembl"/>
        </authorList>
    </citation>
    <scope>IDENTIFICATION</scope>
</reference>
<evidence type="ECO:0000256" key="10">
    <source>
        <dbReference type="ARBA" id="ARBA00023242"/>
    </source>
</evidence>
<proteinExistence type="inferred from homology"/>
<keyword evidence="9" id="KW-0804">Transcription</keyword>
<keyword evidence="5 11" id="KW-0863">Zinc-finger</keyword>
<dbReference type="SUPFAM" id="SSF109640">
    <property type="entry name" value="KRAB domain (Kruppel-associated box)"/>
    <property type="match status" value="1"/>
</dbReference>
<feature type="region of interest" description="Disordered" evidence="12">
    <location>
        <begin position="398"/>
        <end position="420"/>
    </location>
</feature>
<dbReference type="FunFam" id="3.30.160.60:FF:000739">
    <property type="entry name" value="Zgc:171418 protein"/>
    <property type="match status" value="1"/>
</dbReference>
<organism evidence="14 15">
    <name type="scientific">Leptobrachium leishanense</name>
    <name type="common">Leishan spiny toad</name>
    <dbReference type="NCBI Taxonomy" id="445787"/>
    <lineage>
        <taxon>Eukaryota</taxon>
        <taxon>Metazoa</taxon>
        <taxon>Chordata</taxon>
        <taxon>Craniata</taxon>
        <taxon>Vertebrata</taxon>
        <taxon>Euteleostomi</taxon>
        <taxon>Amphibia</taxon>
        <taxon>Batrachia</taxon>
        <taxon>Anura</taxon>
        <taxon>Pelobatoidea</taxon>
        <taxon>Megophryidae</taxon>
        <taxon>Leptobrachium</taxon>
    </lineage>
</organism>
<evidence type="ECO:0000256" key="7">
    <source>
        <dbReference type="ARBA" id="ARBA00023015"/>
    </source>
</evidence>
<dbReference type="FunFam" id="3.30.160.60:FF:000417">
    <property type="entry name" value="Zinc finger protein"/>
    <property type="match status" value="1"/>
</dbReference>
<feature type="compositionally biased region" description="Basic and acidic residues" evidence="12">
    <location>
        <begin position="403"/>
        <end position="420"/>
    </location>
</feature>
<evidence type="ECO:0000256" key="9">
    <source>
        <dbReference type="ARBA" id="ARBA00023163"/>
    </source>
</evidence>
<evidence type="ECO:0000256" key="5">
    <source>
        <dbReference type="ARBA" id="ARBA00022771"/>
    </source>
</evidence>
<dbReference type="InterPro" id="IPR013087">
    <property type="entry name" value="Znf_C2H2_type"/>
</dbReference>
<keyword evidence="15" id="KW-1185">Reference proteome</keyword>
<dbReference type="PROSITE" id="PS00028">
    <property type="entry name" value="ZINC_FINGER_C2H2_1"/>
    <property type="match status" value="9"/>
</dbReference>
<dbReference type="PANTHER" id="PTHR47772:SF7">
    <property type="entry name" value="ZINC FINGER PROTEIN 160"/>
    <property type="match status" value="1"/>
</dbReference>
<dbReference type="FunFam" id="3.30.160.60:FF:000188">
    <property type="entry name" value="Zinc finger protein 787"/>
    <property type="match status" value="1"/>
</dbReference>
<evidence type="ECO:0000256" key="2">
    <source>
        <dbReference type="ARBA" id="ARBA00006991"/>
    </source>
</evidence>
<dbReference type="FunFam" id="3.30.160.60:FF:001119">
    <property type="entry name" value="zinc finger protein 408"/>
    <property type="match status" value="1"/>
</dbReference>
<reference evidence="14" key="2">
    <citation type="submission" date="2025-09" db="UniProtKB">
        <authorList>
            <consortium name="Ensembl"/>
        </authorList>
    </citation>
    <scope>IDENTIFICATION</scope>
</reference>
<keyword evidence="3" id="KW-0479">Metal-binding</keyword>
<dbReference type="SUPFAM" id="SSF57667">
    <property type="entry name" value="beta-beta-alpha zinc fingers"/>
    <property type="match status" value="5"/>
</dbReference>
<keyword evidence="6" id="KW-0862">Zinc</keyword>
<feature type="region of interest" description="Disordered" evidence="12">
    <location>
        <begin position="35"/>
        <end position="90"/>
    </location>
</feature>
<evidence type="ECO:0000256" key="11">
    <source>
        <dbReference type="PROSITE-ProRule" id="PRU00042"/>
    </source>
</evidence>
<feature type="domain" description="C2H2-type" evidence="13">
    <location>
        <begin position="513"/>
        <end position="540"/>
    </location>
</feature>
<dbReference type="SMART" id="SM00355">
    <property type="entry name" value="ZnF_C2H2"/>
    <property type="match status" value="9"/>
</dbReference>
<feature type="domain" description="C2H2-type" evidence="13">
    <location>
        <begin position="485"/>
        <end position="512"/>
    </location>
</feature>
<dbReference type="InterPro" id="IPR050636">
    <property type="entry name" value="C2H2-ZF_domain-containing"/>
</dbReference>
<comment type="similarity">
    <text evidence="2">Belongs to the krueppel C2H2-type zinc-finger protein family.</text>
</comment>
<keyword evidence="8" id="KW-0238">DNA-binding</keyword>
<dbReference type="GeneTree" id="ENSGT01150000286944"/>
<protein>
    <recommendedName>
        <fullName evidence="13">C2H2-type domain-containing protein</fullName>
    </recommendedName>
</protein>
<feature type="domain" description="C2H2-type" evidence="13">
    <location>
        <begin position="457"/>
        <end position="484"/>
    </location>
</feature>
<dbReference type="InterPro" id="IPR001909">
    <property type="entry name" value="KRAB"/>
</dbReference>
<dbReference type="FunFam" id="3.30.160.60:FF:000340">
    <property type="entry name" value="zinc finger protein 473 isoform X1"/>
    <property type="match status" value="1"/>
</dbReference>
<dbReference type="GO" id="GO:0008270">
    <property type="term" value="F:zinc ion binding"/>
    <property type="evidence" value="ECO:0007669"/>
    <property type="project" value="UniProtKB-KW"/>
</dbReference>
<dbReference type="PROSITE" id="PS50157">
    <property type="entry name" value="ZINC_FINGER_C2H2_2"/>
    <property type="match status" value="9"/>
</dbReference>